<dbReference type="Gene3D" id="1.20.120.340">
    <property type="entry name" value="Flagellar protein FliS"/>
    <property type="match status" value="1"/>
</dbReference>
<keyword evidence="8" id="KW-1185">Reference proteome</keyword>
<evidence type="ECO:0000256" key="6">
    <source>
        <dbReference type="PIRNR" id="PIRNR039090"/>
    </source>
</evidence>
<evidence type="ECO:0000256" key="4">
    <source>
        <dbReference type="ARBA" id="ARBA00022795"/>
    </source>
</evidence>
<comment type="caution">
    <text evidence="7">The sequence shown here is derived from an EMBL/GenBank/DDBJ whole genome shotgun (WGS) entry which is preliminary data.</text>
</comment>
<gene>
    <name evidence="7" type="ORF">XJ44_06215</name>
</gene>
<evidence type="ECO:0000256" key="3">
    <source>
        <dbReference type="ARBA" id="ARBA00022490"/>
    </source>
</evidence>
<dbReference type="NCBIfam" id="TIGR00208">
    <property type="entry name" value="fliS"/>
    <property type="match status" value="1"/>
</dbReference>
<dbReference type="Proteomes" id="UP000242616">
    <property type="component" value="Unassembled WGS sequence"/>
</dbReference>
<evidence type="ECO:0000313" key="8">
    <source>
        <dbReference type="Proteomes" id="UP000242616"/>
    </source>
</evidence>
<organism evidence="7 8">
    <name type="scientific">Thermosipho affectus</name>
    <dbReference type="NCBI Taxonomy" id="660294"/>
    <lineage>
        <taxon>Bacteria</taxon>
        <taxon>Thermotogati</taxon>
        <taxon>Thermotogota</taxon>
        <taxon>Thermotogae</taxon>
        <taxon>Thermotogales</taxon>
        <taxon>Fervidobacteriaceae</taxon>
        <taxon>Thermosipho</taxon>
    </lineage>
</organism>
<accession>A0ABX3IGD1</accession>
<dbReference type="Pfam" id="PF02561">
    <property type="entry name" value="FliS"/>
    <property type="match status" value="1"/>
</dbReference>
<evidence type="ECO:0000256" key="1">
    <source>
        <dbReference type="ARBA" id="ARBA00004514"/>
    </source>
</evidence>
<evidence type="ECO:0000256" key="5">
    <source>
        <dbReference type="ARBA" id="ARBA00023186"/>
    </source>
</evidence>
<comment type="similarity">
    <text evidence="2 6">Belongs to the FliS family.</text>
</comment>
<keyword evidence="3 6" id="KW-0963">Cytoplasm</keyword>
<reference evidence="7 8" key="1">
    <citation type="submission" date="2015-06" db="EMBL/GenBank/DDBJ databases">
        <title>Genome sequencing of Thermotogales isolates from hydrothermal vents.</title>
        <authorList>
            <person name="Haverkamp T.H."/>
            <person name="Kublanov I.V."/>
            <person name="Nesbo C.L."/>
        </authorList>
    </citation>
    <scope>NUCLEOTIDE SEQUENCE [LARGE SCALE GENOMIC DNA]</scope>
    <source>
        <strain evidence="8">ik275mar</strain>
    </source>
</reference>
<keyword evidence="5" id="KW-0143">Chaperone</keyword>
<sequence length="136" mass="15773">MDYTEQMVRTASPAKLIEMLYQRAVELLDLSIEGINKKDFLSANEYIKKCQDIITELNLSLDMKQGGEIAKNLRALYNYMFKALVEANIKKDIEKITEVRNYLFELLETWKEAMKNVGNTANRLPDPNRPRLNVSL</sequence>
<keyword evidence="7" id="KW-0969">Cilium</keyword>
<dbReference type="SUPFAM" id="SSF101116">
    <property type="entry name" value="Flagellar export chaperone FliS"/>
    <property type="match status" value="1"/>
</dbReference>
<keyword evidence="7" id="KW-0966">Cell projection</keyword>
<name>A0ABX3IGD1_9BACT</name>
<comment type="subcellular location">
    <subcellularLocation>
        <location evidence="1 6">Cytoplasm</location>
        <location evidence="1 6">Cytosol</location>
    </subcellularLocation>
</comment>
<dbReference type="PANTHER" id="PTHR34773:SF1">
    <property type="entry name" value="FLAGELLAR SECRETION CHAPERONE FLIS"/>
    <property type="match status" value="1"/>
</dbReference>
<keyword evidence="7" id="KW-0282">Flagellum</keyword>
<evidence type="ECO:0000313" key="7">
    <source>
        <dbReference type="EMBL" id="ONN26885.1"/>
    </source>
</evidence>
<evidence type="ECO:0000256" key="2">
    <source>
        <dbReference type="ARBA" id="ARBA00008787"/>
    </source>
</evidence>
<proteinExistence type="inferred from homology"/>
<dbReference type="EMBL" id="LBFC01000021">
    <property type="protein sequence ID" value="ONN26885.1"/>
    <property type="molecule type" value="Genomic_DNA"/>
</dbReference>
<keyword evidence="4 6" id="KW-1005">Bacterial flagellum biogenesis</keyword>
<dbReference type="CDD" id="cd16098">
    <property type="entry name" value="FliS"/>
    <property type="match status" value="1"/>
</dbReference>
<protein>
    <recommendedName>
        <fullName evidence="6">Flagellar secretion chaperone FliS</fullName>
    </recommendedName>
</protein>
<dbReference type="PANTHER" id="PTHR34773">
    <property type="entry name" value="FLAGELLAR SECRETION CHAPERONE FLIS"/>
    <property type="match status" value="1"/>
</dbReference>
<dbReference type="InterPro" id="IPR036584">
    <property type="entry name" value="FliS_sf"/>
</dbReference>
<dbReference type="InterPro" id="IPR003713">
    <property type="entry name" value="FliS"/>
</dbReference>
<dbReference type="RefSeq" id="WP_077198442.1">
    <property type="nucleotide sequence ID" value="NZ_LBFC01000021.1"/>
</dbReference>
<dbReference type="PIRSF" id="PIRSF039090">
    <property type="entry name" value="Flis"/>
    <property type="match status" value="1"/>
</dbReference>